<comment type="caution">
    <text evidence="7">The sequence shown here is derived from an EMBL/GenBank/DDBJ whole genome shotgun (WGS) entry which is preliminary data.</text>
</comment>
<dbReference type="RefSeq" id="WP_017492298.1">
    <property type="nucleotide sequence ID" value="NZ_CAUQAZ010000150.1"/>
</dbReference>
<evidence type="ECO:0000313" key="8">
    <source>
        <dbReference type="Proteomes" id="UP000192536"/>
    </source>
</evidence>
<reference evidence="7 8" key="1">
    <citation type="journal article" date="2017" name="Int. J. Syst. Evol. Microbiol.">
        <title>Rouxiella badensis sp. nov. and Rouxiella silvae sp. nov. isolated from peat bog soil in Germany and emendation of the genus description.</title>
        <authorList>
            <person name="Le Fleche-Mateos A."/>
            <person name="Kugler J.H."/>
            <person name="Hansen S.H."/>
            <person name="Syldatk C."/>
            <person name="Hausmann R."/>
            <person name="Lomprez F."/>
            <person name="Vandenbogaert M."/>
            <person name="Manuguerra J.C."/>
            <person name="Grimont P.A."/>
        </authorList>
    </citation>
    <scope>NUCLEOTIDE SEQUENCE [LARGE SCALE GENOMIC DNA]</scope>
    <source>
        <strain evidence="7 8">DSM 100043</strain>
    </source>
</reference>
<dbReference type="InterPro" id="IPR015797">
    <property type="entry name" value="NUDIX_hydrolase-like_dom_sf"/>
</dbReference>
<proteinExistence type="inferred from homology"/>
<dbReference type="GeneID" id="93567232"/>
<dbReference type="InterPro" id="IPR000086">
    <property type="entry name" value="NUDIX_hydrolase_dom"/>
</dbReference>
<comment type="cofactor">
    <cofactor evidence="1">
        <name>Mg(2+)</name>
        <dbReference type="ChEBI" id="CHEBI:18420"/>
    </cofactor>
</comment>
<dbReference type="PROSITE" id="PS00893">
    <property type="entry name" value="NUDIX_BOX"/>
    <property type="match status" value="1"/>
</dbReference>
<dbReference type="GO" id="GO:0046872">
    <property type="term" value="F:metal ion binding"/>
    <property type="evidence" value="ECO:0007669"/>
    <property type="project" value="UniProtKB-KW"/>
</dbReference>
<dbReference type="GO" id="GO:0016818">
    <property type="term" value="F:hydrolase activity, acting on acid anhydrides, in phosphorus-containing anhydrides"/>
    <property type="evidence" value="ECO:0007669"/>
    <property type="project" value="TreeGrafter"/>
</dbReference>
<gene>
    <name evidence="7" type="ORF">BS640_03570</name>
</gene>
<protein>
    <submittedName>
        <fullName evidence="7">NADH pyrophosphatase</fullName>
    </submittedName>
</protein>
<evidence type="ECO:0000256" key="2">
    <source>
        <dbReference type="ARBA" id="ARBA00005582"/>
    </source>
</evidence>
<dbReference type="PROSITE" id="PS51462">
    <property type="entry name" value="NUDIX"/>
    <property type="match status" value="1"/>
</dbReference>
<evidence type="ECO:0000313" key="7">
    <source>
        <dbReference type="EMBL" id="ORJ26821.1"/>
    </source>
</evidence>
<keyword evidence="5" id="KW-0460">Magnesium</keyword>
<evidence type="ECO:0000256" key="5">
    <source>
        <dbReference type="ARBA" id="ARBA00022842"/>
    </source>
</evidence>
<organism evidence="7 8">
    <name type="scientific">Rouxiella badensis</name>
    <dbReference type="NCBI Taxonomy" id="1646377"/>
    <lineage>
        <taxon>Bacteria</taxon>
        <taxon>Pseudomonadati</taxon>
        <taxon>Pseudomonadota</taxon>
        <taxon>Gammaproteobacteria</taxon>
        <taxon>Enterobacterales</taxon>
        <taxon>Yersiniaceae</taxon>
        <taxon>Rouxiella</taxon>
    </lineage>
</organism>
<evidence type="ECO:0000256" key="3">
    <source>
        <dbReference type="ARBA" id="ARBA00022723"/>
    </source>
</evidence>
<dbReference type="AlphaFoldDB" id="A0A1X0WJ90"/>
<evidence type="ECO:0000256" key="1">
    <source>
        <dbReference type="ARBA" id="ARBA00001946"/>
    </source>
</evidence>
<dbReference type="PANTHER" id="PTHR43758:SF8">
    <property type="entry name" value="8-OXO-DGTP DIPHOSPHATASE YTKD-RELATED"/>
    <property type="match status" value="1"/>
</dbReference>
<dbReference type="Proteomes" id="UP000192536">
    <property type="component" value="Unassembled WGS sequence"/>
</dbReference>
<dbReference type="InterPro" id="IPR020084">
    <property type="entry name" value="NUDIX_hydrolase_CS"/>
</dbReference>
<dbReference type="CDD" id="cd04690">
    <property type="entry name" value="NUDIX_Hydrolase"/>
    <property type="match status" value="1"/>
</dbReference>
<keyword evidence="3" id="KW-0479">Metal-binding</keyword>
<dbReference type="STRING" id="1646377.BS640_03570"/>
<keyword evidence="4" id="KW-0378">Hydrolase</keyword>
<evidence type="ECO:0000256" key="4">
    <source>
        <dbReference type="ARBA" id="ARBA00022801"/>
    </source>
</evidence>
<dbReference type="Pfam" id="PF00293">
    <property type="entry name" value="NUDIX"/>
    <property type="match status" value="1"/>
</dbReference>
<keyword evidence="8" id="KW-1185">Reference proteome</keyword>
<dbReference type="EMBL" id="MRWE01000004">
    <property type="protein sequence ID" value="ORJ26821.1"/>
    <property type="molecule type" value="Genomic_DNA"/>
</dbReference>
<name>A0A1X0WJ90_9GAMM</name>
<accession>A0A1X0WJ90</accession>
<comment type="similarity">
    <text evidence="2">Belongs to the Nudix hydrolase family.</text>
</comment>
<sequence length="132" mass="14774">MKTIIKCSAIIIRNRSLLLTRKEGTDVFISPGGKPLQGEDHLTCLRRELKEELNVEAAEIKPFGLFHGIAEFESVAIENHVYQVEVVGQPVASSEIAEIAWVNYRKPPCEVGVGSVFRDNVLPLLYQKELID</sequence>
<feature type="domain" description="Nudix hydrolase" evidence="6">
    <location>
        <begin position="2"/>
        <end position="127"/>
    </location>
</feature>
<evidence type="ECO:0000259" key="6">
    <source>
        <dbReference type="PROSITE" id="PS51462"/>
    </source>
</evidence>
<dbReference type="SUPFAM" id="SSF55811">
    <property type="entry name" value="Nudix"/>
    <property type="match status" value="1"/>
</dbReference>
<dbReference type="PANTHER" id="PTHR43758">
    <property type="entry name" value="7,8-DIHYDRO-8-OXOGUANINE TRIPHOSPHATASE"/>
    <property type="match status" value="1"/>
</dbReference>
<dbReference type="Gene3D" id="3.90.79.10">
    <property type="entry name" value="Nucleoside Triphosphate Pyrophosphohydrolase"/>
    <property type="match status" value="1"/>
</dbReference>